<dbReference type="GO" id="GO:0000445">
    <property type="term" value="C:THO complex part of transcription export complex"/>
    <property type="evidence" value="ECO:0007669"/>
    <property type="project" value="InterPro"/>
</dbReference>
<feature type="compositionally biased region" description="Basic and acidic residues" evidence="6">
    <location>
        <begin position="251"/>
        <end position="268"/>
    </location>
</feature>
<evidence type="ECO:0000256" key="5">
    <source>
        <dbReference type="SAM" id="Coils"/>
    </source>
</evidence>
<accession>A0A0A1WHZ9</accession>
<name>A0A0A1WHZ9_ZEUCU</name>
<reference evidence="7" key="2">
    <citation type="journal article" date="2015" name="Gigascience">
        <title>Reconstructing a comprehensive transcriptome assembly of a white-pupal translocated strain of the pest fruit fly Bactrocera cucurbitae.</title>
        <authorList>
            <person name="Sim S.B."/>
            <person name="Calla B."/>
            <person name="Hall B."/>
            <person name="DeRego T."/>
            <person name="Geib S.M."/>
        </authorList>
    </citation>
    <scope>NUCLEOTIDE SEQUENCE</scope>
</reference>
<comment type="similarity">
    <text evidence="2">Belongs to the THOC7 family.</text>
</comment>
<keyword evidence="3 5" id="KW-0175">Coiled coil</keyword>
<dbReference type="PANTHER" id="PTHR23405:SF5">
    <property type="entry name" value="THO COMPLEX SUBUNIT 7 HOMOLOG"/>
    <property type="match status" value="1"/>
</dbReference>
<dbReference type="PANTHER" id="PTHR23405">
    <property type="entry name" value="MAINTENANCE OF KILLER 16 MAK16 PROTEIN-RELATED"/>
    <property type="match status" value="1"/>
</dbReference>
<dbReference type="AlphaFoldDB" id="A0A0A1WHZ9"/>
<dbReference type="GO" id="GO:0006397">
    <property type="term" value="P:mRNA processing"/>
    <property type="evidence" value="ECO:0007669"/>
    <property type="project" value="InterPro"/>
</dbReference>
<evidence type="ECO:0000256" key="3">
    <source>
        <dbReference type="ARBA" id="ARBA00023054"/>
    </source>
</evidence>
<dbReference type="InterPro" id="IPR008501">
    <property type="entry name" value="THOC7/Mft1"/>
</dbReference>
<evidence type="ECO:0000256" key="6">
    <source>
        <dbReference type="SAM" id="MobiDB-lite"/>
    </source>
</evidence>
<evidence type="ECO:0000256" key="4">
    <source>
        <dbReference type="ARBA" id="ARBA00023242"/>
    </source>
</evidence>
<protein>
    <submittedName>
        <fullName evidence="7">THO complex protein 7</fullName>
    </submittedName>
</protein>
<keyword evidence="4" id="KW-0539">Nucleus</keyword>
<comment type="subcellular location">
    <subcellularLocation>
        <location evidence="1">Nucleus</location>
    </subcellularLocation>
</comment>
<dbReference type="Pfam" id="PF05615">
    <property type="entry name" value="THOC7"/>
    <property type="match status" value="1"/>
</dbReference>
<evidence type="ECO:0000313" key="7">
    <source>
        <dbReference type="EMBL" id="JAC98139.1"/>
    </source>
</evidence>
<reference evidence="7" key="1">
    <citation type="submission" date="2014-11" db="EMBL/GenBank/DDBJ databases">
        <authorList>
            <person name="Geib S."/>
        </authorList>
    </citation>
    <scope>NUCLEOTIDE SEQUENCE</scope>
</reference>
<evidence type="ECO:0000256" key="2">
    <source>
        <dbReference type="ARBA" id="ARBA00006482"/>
    </source>
</evidence>
<sequence length="268" mass="31053">MSDEEIIKRRLLIDGDGTGDDRRLNMLLKQFLKWTFSKNDSPENNQIIYDRLLAQMAQCEFAAAKTDYTSKMIQEELKNYAKLSDSIEKSIELARNEIEESKRELVLAKQIRKNKMEYDMLAKVIKEQPDRKDTTKQIDTLKKDLSELMEKKIKLERKFQKRRNDFTLLMYSIRELQAQLEDDSSSESSDDEELNGLDTMDLSEDEAIPVHVEKNNIELLDAKSLKKDSPTDENGSKGNMSVDEDAILELSIDKDENDVKMEETVTVP</sequence>
<proteinExistence type="inferred from homology"/>
<feature type="coiled-coil region" evidence="5">
    <location>
        <begin position="84"/>
        <end position="165"/>
    </location>
</feature>
<feature type="region of interest" description="Disordered" evidence="6">
    <location>
        <begin position="219"/>
        <end position="268"/>
    </location>
</feature>
<dbReference type="GO" id="GO:0006406">
    <property type="term" value="P:mRNA export from nucleus"/>
    <property type="evidence" value="ECO:0007669"/>
    <property type="project" value="TreeGrafter"/>
</dbReference>
<dbReference type="EMBL" id="GBXI01016152">
    <property type="protein sequence ID" value="JAC98139.1"/>
    <property type="molecule type" value="Transcribed_RNA"/>
</dbReference>
<feature type="compositionally biased region" description="Basic and acidic residues" evidence="6">
    <location>
        <begin position="219"/>
        <end position="230"/>
    </location>
</feature>
<gene>
    <name evidence="7" type="primary">thoc7_1</name>
    <name evidence="7" type="ORF">g.46646</name>
</gene>
<evidence type="ECO:0000256" key="1">
    <source>
        <dbReference type="ARBA" id="ARBA00004123"/>
    </source>
</evidence>
<organism evidence="7">
    <name type="scientific">Zeugodacus cucurbitae</name>
    <name type="common">Melon fruit fly</name>
    <name type="synonym">Bactrocera cucurbitae</name>
    <dbReference type="NCBI Taxonomy" id="28588"/>
    <lineage>
        <taxon>Eukaryota</taxon>
        <taxon>Metazoa</taxon>
        <taxon>Ecdysozoa</taxon>
        <taxon>Arthropoda</taxon>
        <taxon>Hexapoda</taxon>
        <taxon>Insecta</taxon>
        <taxon>Pterygota</taxon>
        <taxon>Neoptera</taxon>
        <taxon>Endopterygota</taxon>
        <taxon>Diptera</taxon>
        <taxon>Brachycera</taxon>
        <taxon>Muscomorpha</taxon>
        <taxon>Tephritoidea</taxon>
        <taxon>Tephritidae</taxon>
        <taxon>Zeugodacus</taxon>
        <taxon>Zeugodacus</taxon>
    </lineage>
</organism>